<accession>A0AAD7GG43</accession>
<organism evidence="2 3">
    <name type="scientific">Mycena rosella</name>
    <name type="common">Pink bonnet</name>
    <name type="synonym">Agaricus rosellus</name>
    <dbReference type="NCBI Taxonomy" id="1033263"/>
    <lineage>
        <taxon>Eukaryota</taxon>
        <taxon>Fungi</taxon>
        <taxon>Dikarya</taxon>
        <taxon>Basidiomycota</taxon>
        <taxon>Agaricomycotina</taxon>
        <taxon>Agaricomycetes</taxon>
        <taxon>Agaricomycetidae</taxon>
        <taxon>Agaricales</taxon>
        <taxon>Marasmiineae</taxon>
        <taxon>Mycenaceae</taxon>
        <taxon>Mycena</taxon>
    </lineage>
</organism>
<feature type="region of interest" description="Disordered" evidence="1">
    <location>
        <begin position="1"/>
        <end position="21"/>
    </location>
</feature>
<gene>
    <name evidence="2" type="ORF">B0H17DRAFT_711669</name>
</gene>
<feature type="compositionally biased region" description="Acidic residues" evidence="1">
    <location>
        <begin position="340"/>
        <end position="364"/>
    </location>
</feature>
<sequence>MSPPFFHHASPNLPVPRATFPKPTAIPKAPIVNPYEKFTQPQFDAWIGDITGALRGALGYRAEPPPKPKARAQWHIPAPRSSEAPDATDEDAEVDDSFAEVKARRAIAENGKGKGRDPREGPGLGRGDRGAPIEIDLDSEEEEEQEEQEQEEWDEEEEGMQTSDEEEEEENALRNGESSAHAHARYRRYADRREDEAEDEYEDEDGDAHDPEVVEVISDDEEGGERDVNGLPLQDGDGSGDEYSDEEHTNPSSFLVVPPNPDRIPERDYSDEGEEETGSESEDEAVAGSSPPRVATQSHPPEPRYVLDDVFGEEDDELHGAAKLSSPLGQHGEPEIIELVSDEEEEEEEGLEDEEDLQEDEAFAPEDQQAERDEDLRRHPRLHIPTHEQEIEEDDGILPGSSPILSSPVEPEHSFPPNTTRFSTSTNSKMAQRTRRISRNPSIGITRPRSRVACRHQAPGILRLQWKMTTSLIATSTRRWRRSGRATSFLRSKASVRRRQNRRVNPFSMTKTPKGTNQNFNHRTWPGNTSSRRLRKINKAPTILITSTRTPSHAAAPSILSISLWKNHL</sequence>
<dbReference type="Proteomes" id="UP001221757">
    <property type="component" value="Unassembled WGS sequence"/>
</dbReference>
<proteinExistence type="predicted"/>
<feature type="compositionally biased region" description="Acidic residues" evidence="1">
    <location>
        <begin position="135"/>
        <end position="170"/>
    </location>
</feature>
<evidence type="ECO:0000313" key="2">
    <source>
        <dbReference type="EMBL" id="KAJ7686471.1"/>
    </source>
</evidence>
<feature type="compositionally biased region" description="Acidic residues" evidence="1">
    <location>
        <begin position="86"/>
        <end position="98"/>
    </location>
</feature>
<dbReference type="AlphaFoldDB" id="A0AAD7GG43"/>
<feature type="compositionally biased region" description="Polar residues" evidence="1">
    <location>
        <begin position="507"/>
        <end position="519"/>
    </location>
</feature>
<comment type="caution">
    <text evidence="2">The sequence shown here is derived from an EMBL/GenBank/DDBJ whole genome shotgun (WGS) entry which is preliminary data.</text>
</comment>
<name>A0AAD7GG43_MYCRO</name>
<protein>
    <submittedName>
        <fullName evidence="2">Uncharacterized protein</fullName>
    </submittedName>
</protein>
<reference evidence="2" key="1">
    <citation type="submission" date="2023-03" db="EMBL/GenBank/DDBJ databases">
        <title>Massive genome expansion in bonnet fungi (Mycena s.s.) driven by repeated elements and novel gene families across ecological guilds.</title>
        <authorList>
            <consortium name="Lawrence Berkeley National Laboratory"/>
            <person name="Harder C.B."/>
            <person name="Miyauchi S."/>
            <person name="Viragh M."/>
            <person name="Kuo A."/>
            <person name="Thoen E."/>
            <person name="Andreopoulos B."/>
            <person name="Lu D."/>
            <person name="Skrede I."/>
            <person name="Drula E."/>
            <person name="Henrissat B."/>
            <person name="Morin E."/>
            <person name="Kohler A."/>
            <person name="Barry K."/>
            <person name="LaButti K."/>
            <person name="Morin E."/>
            <person name="Salamov A."/>
            <person name="Lipzen A."/>
            <person name="Mereny Z."/>
            <person name="Hegedus B."/>
            <person name="Baldrian P."/>
            <person name="Stursova M."/>
            <person name="Weitz H."/>
            <person name="Taylor A."/>
            <person name="Grigoriev I.V."/>
            <person name="Nagy L.G."/>
            <person name="Martin F."/>
            <person name="Kauserud H."/>
        </authorList>
    </citation>
    <scope>NUCLEOTIDE SEQUENCE</scope>
    <source>
        <strain evidence="2">CBHHK067</strain>
    </source>
</reference>
<keyword evidence="3" id="KW-1185">Reference proteome</keyword>
<feature type="compositionally biased region" description="Polar residues" evidence="1">
    <location>
        <begin position="416"/>
        <end position="431"/>
    </location>
</feature>
<evidence type="ECO:0000313" key="3">
    <source>
        <dbReference type="Proteomes" id="UP001221757"/>
    </source>
</evidence>
<feature type="compositionally biased region" description="Basic and acidic residues" evidence="1">
    <location>
        <begin position="99"/>
        <end position="131"/>
    </location>
</feature>
<feature type="compositionally biased region" description="Acidic residues" evidence="1">
    <location>
        <begin position="196"/>
        <end position="207"/>
    </location>
</feature>
<feature type="compositionally biased region" description="Acidic residues" evidence="1">
    <location>
        <begin position="271"/>
        <end position="285"/>
    </location>
</feature>
<feature type="region of interest" description="Disordered" evidence="1">
    <location>
        <begin position="492"/>
        <end position="519"/>
    </location>
</feature>
<evidence type="ECO:0000256" key="1">
    <source>
        <dbReference type="SAM" id="MobiDB-lite"/>
    </source>
</evidence>
<feature type="compositionally biased region" description="Low complexity" evidence="1">
    <location>
        <begin position="397"/>
        <end position="408"/>
    </location>
</feature>
<feature type="region of interest" description="Disordered" evidence="1">
    <location>
        <begin position="60"/>
        <end position="435"/>
    </location>
</feature>
<dbReference type="EMBL" id="JARKIE010000095">
    <property type="protein sequence ID" value="KAJ7686471.1"/>
    <property type="molecule type" value="Genomic_DNA"/>
</dbReference>